<sequence length="350" mass="38979">MKMKTLIRTLIIMTVLMVAASFYYLPYYVTKPGDAHELSPIVKVEEGYDSKGELMLTTVRMGKANIFAYIVASLSKYEHIYPVDEIRSPHETDEEYNIRQLQLMADSQNNAIEVAYKKAGKPYEFHYKGIYVLGIYPSMPAEDVLKAGDRITKIDDQAFQSSKEFISYVEGKKSGDQVAITFKRNGKTETAEVPLQEFPDMKDKVGLGITLTDDKEIITNPKVKLKTEDIGGPSAGLMFSLEIFDQLTKGDLTKGHDIAGTGTISEDGTVGRIGGIEQKVVAADKAGAEYFLAPDETITKEMKKEYPDLESNYKGAVRTAKDIDTNMKIIPVKSFDEAIDFLQTLKAKKS</sequence>
<reference evidence="3" key="1">
    <citation type="submission" date="2016-01" db="EMBL/GenBank/DDBJ databases">
        <title>Whole genome sequencing of Bhargavaea cecembensis T14.</title>
        <authorList>
            <person name="Hong K.W."/>
        </authorList>
    </citation>
    <scope>NUCLEOTIDE SEQUENCE [LARGE SCALE GENOMIC DNA]</scope>
    <source>
        <strain evidence="3">M19</strain>
    </source>
</reference>
<dbReference type="SUPFAM" id="SSF54211">
    <property type="entry name" value="Ribosomal protein S5 domain 2-like"/>
    <property type="match status" value="1"/>
</dbReference>
<proteinExistence type="inferred from homology"/>
<dbReference type="EMBL" id="LQQY01000012">
    <property type="protein sequence ID" value="KZE49710.1"/>
    <property type="molecule type" value="Genomic_DNA"/>
</dbReference>
<keyword evidence="1" id="KW-0720">Serine protease</keyword>
<dbReference type="InterPro" id="IPR036034">
    <property type="entry name" value="PDZ_sf"/>
</dbReference>
<dbReference type="GO" id="GO:0004252">
    <property type="term" value="F:serine-type endopeptidase activity"/>
    <property type="evidence" value="ECO:0007669"/>
    <property type="project" value="UniProtKB-UniRule"/>
</dbReference>
<dbReference type="AlphaFoldDB" id="A0A0J5V6B2"/>
<dbReference type="SUPFAM" id="SSF50156">
    <property type="entry name" value="PDZ domain-like"/>
    <property type="match status" value="1"/>
</dbReference>
<dbReference type="PROSITE" id="PS51786">
    <property type="entry name" value="LON_PROTEOLYTIC"/>
    <property type="match status" value="1"/>
</dbReference>
<dbReference type="Proteomes" id="UP000076510">
    <property type="component" value="Unassembled WGS sequence"/>
</dbReference>
<organism evidence="2 3">
    <name type="scientific">Rossellomorea marisflavi</name>
    <dbReference type="NCBI Taxonomy" id="189381"/>
    <lineage>
        <taxon>Bacteria</taxon>
        <taxon>Bacillati</taxon>
        <taxon>Bacillota</taxon>
        <taxon>Bacilli</taxon>
        <taxon>Bacillales</taxon>
        <taxon>Bacillaceae</taxon>
        <taxon>Rossellomorea</taxon>
    </lineage>
</organism>
<dbReference type="InterPro" id="IPR027065">
    <property type="entry name" value="Lon_Prtase"/>
</dbReference>
<dbReference type="OrthoDB" id="2356897at2"/>
<gene>
    <name evidence="2" type="ORF">AV649_01385</name>
</gene>
<keyword evidence="1" id="KW-0378">Hydrolase</keyword>
<dbReference type="SMART" id="SM00228">
    <property type="entry name" value="PDZ"/>
    <property type="match status" value="1"/>
</dbReference>
<protein>
    <recommendedName>
        <fullName evidence="1">endopeptidase La</fullName>
        <ecNumber evidence="1">3.4.21.53</ecNumber>
    </recommendedName>
</protein>
<dbReference type="RefSeq" id="WP_048013042.1">
    <property type="nucleotide sequence ID" value="NZ_CAXQIX010000006.1"/>
</dbReference>
<evidence type="ECO:0000313" key="3">
    <source>
        <dbReference type="Proteomes" id="UP000076510"/>
    </source>
</evidence>
<dbReference type="PATRIC" id="fig|189381.10.peg.4188"/>
<feature type="active site" evidence="1">
    <location>
        <position position="279"/>
    </location>
</feature>
<dbReference type="PROSITE" id="PS50106">
    <property type="entry name" value="PDZ"/>
    <property type="match status" value="1"/>
</dbReference>
<dbReference type="NCBIfam" id="NF041438">
    <property type="entry name" value="SepM_fam_S16"/>
    <property type="match status" value="1"/>
</dbReference>
<dbReference type="GO" id="GO:0005524">
    <property type="term" value="F:ATP binding"/>
    <property type="evidence" value="ECO:0007669"/>
    <property type="project" value="InterPro"/>
</dbReference>
<name>A0A0J5V6B2_9BACI</name>
<dbReference type="GO" id="GO:0004176">
    <property type="term" value="F:ATP-dependent peptidase activity"/>
    <property type="evidence" value="ECO:0007669"/>
    <property type="project" value="UniProtKB-UniRule"/>
</dbReference>
<dbReference type="Gene3D" id="3.30.230.10">
    <property type="match status" value="1"/>
</dbReference>
<comment type="similarity">
    <text evidence="1">Belongs to the peptidase S16 family.</text>
</comment>
<dbReference type="InterPro" id="IPR001478">
    <property type="entry name" value="PDZ"/>
</dbReference>
<feature type="active site" evidence="1">
    <location>
        <position position="234"/>
    </location>
</feature>
<dbReference type="GO" id="GO:0030163">
    <property type="term" value="P:protein catabolic process"/>
    <property type="evidence" value="ECO:0007669"/>
    <property type="project" value="InterPro"/>
</dbReference>
<dbReference type="PANTHER" id="PTHR10046">
    <property type="entry name" value="ATP DEPENDENT LON PROTEASE FAMILY MEMBER"/>
    <property type="match status" value="1"/>
</dbReference>
<dbReference type="InterPro" id="IPR014721">
    <property type="entry name" value="Ribsml_uS5_D2-typ_fold_subgr"/>
</dbReference>
<dbReference type="GO" id="GO:0006508">
    <property type="term" value="P:proteolysis"/>
    <property type="evidence" value="ECO:0007669"/>
    <property type="project" value="UniProtKB-KW"/>
</dbReference>
<comment type="caution">
    <text evidence="2">The sequence shown here is derived from an EMBL/GenBank/DDBJ whole genome shotgun (WGS) entry which is preliminary data.</text>
</comment>
<dbReference type="EC" id="3.4.21.53" evidence="1"/>
<dbReference type="InterPro" id="IPR008269">
    <property type="entry name" value="Lon_proteolytic"/>
</dbReference>
<dbReference type="Pfam" id="PF05362">
    <property type="entry name" value="Lon_C"/>
    <property type="match status" value="1"/>
</dbReference>
<dbReference type="Pfam" id="PF13180">
    <property type="entry name" value="PDZ_2"/>
    <property type="match status" value="1"/>
</dbReference>
<dbReference type="Gene3D" id="2.30.42.10">
    <property type="match status" value="1"/>
</dbReference>
<dbReference type="InterPro" id="IPR020568">
    <property type="entry name" value="Ribosomal_Su5_D2-typ_SF"/>
</dbReference>
<evidence type="ECO:0000256" key="1">
    <source>
        <dbReference type="PROSITE-ProRule" id="PRU01122"/>
    </source>
</evidence>
<keyword evidence="1" id="KW-0645">Protease</keyword>
<accession>A0A0J5V6B2</accession>
<comment type="catalytic activity">
    <reaction evidence="1">
        <text>Hydrolysis of proteins in presence of ATP.</text>
        <dbReference type="EC" id="3.4.21.53"/>
    </reaction>
</comment>
<evidence type="ECO:0000313" key="2">
    <source>
        <dbReference type="EMBL" id="KZE49710.1"/>
    </source>
</evidence>